<evidence type="ECO:0000259" key="3">
    <source>
        <dbReference type="PROSITE" id="PS51791"/>
    </source>
</evidence>
<organism evidence="4 5">
    <name type="scientific">Paralvinella palmiformis</name>
    <dbReference type="NCBI Taxonomy" id="53620"/>
    <lineage>
        <taxon>Eukaryota</taxon>
        <taxon>Metazoa</taxon>
        <taxon>Spiralia</taxon>
        <taxon>Lophotrochozoa</taxon>
        <taxon>Annelida</taxon>
        <taxon>Polychaeta</taxon>
        <taxon>Sedentaria</taxon>
        <taxon>Canalipalpata</taxon>
        <taxon>Terebellida</taxon>
        <taxon>Terebelliformia</taxon>
        <taxon>Alvinellidae</taxon>
        <taxon>Paralvinella</taxon>
    </lineage>
</organism>
<proteinExistence type="inferred from homology"/>
<reference evidence="4" key="1">
    <citation type="journal article" date="2023" name="Mol. Biol. Evol.">
        <title>Third-Generation Sequencing Reveals the Adaptive Role of the Epigenome in Three Deep-Sea Polychaetes.</title>
        <authorList>
            <person name="Perez M."/>
            <person name="Aroh O."/>
            <person name="Sun Y."/>
            <person name="Lan Y."/>
            <person name="Juniper S.K."/>
            <person name="Young C.R."/>
            <person name="Angers B."/>
            <person name="Qian P.Y."/>
        </authorList>
    </citation>
    <scope>NUCLEOTIDE SEQUENCE</scope>
    <source>
        <strain evidence="4">P08H-3</strain>
    </source>
</reference>
<dbReference type="EMBL" id="JAODUP010000734">
    <property type="protein sequence ID" value="KAK2144750.1"/>
    <property type="molecule type" value="Genomic_DNA"/>
</dbReference>
<dbReference type="PROSITE" id="PS51791">
    <property type="entry name" value="HSAC2"/>
    <property type="match status" value="1"/>
</dbReference>
<dbReference type="PANTHER" id="PTHR31108:SF1">
    <property type="entry name" value="HSAC2 DOMAIN-CONTAINING PROTEIN"/>
    <property type="match status" value="1"/>
</dbReference>
<name>A0AAD9J2G9_9ANNE</name>
<evidence type="ECO:0000313" key="5">
    <source>
        <dbReference type="Proteomes" id="UP001208570"/>
    </source>
</evidence>
<dbReference type="InterPro" id="IPR034753">
    <property type="entry name" value="hSac2"/>
</dbReference>
<evidence type="ECO:0000256" key="2">
    <source>
        <dbReference type="SAM" id="MobiDB-lite"/>
    </source>
</evidence>
<dbReference type="PANTHER" id="PTHR31108">
    <property type="entry name" value="TUMOR PROTEIN P63-REGULATED GENE 1-LIKE PROTEIN"/>
    <property type="match status" value="1"/>
</dbReference>
<accession>A0AAD9J2G9</accession>
<dbReference type="Proteomes" id="UP001208570">
    <property type="component" value="Unassembled WGS sequence"/>
</dbReference>
<dbReference type="Pfam" id="PF12456">
    <property type="entry name" value="hSac2"/>
    <property type="match status" value="1"/>
</dbReference>
<dbReference type="InterPro" id="IPR040242">
    <property type="entry name" value="TPRG1-like"/>
</dbReference>
<comment type="caution">
    <text evidence="4">The sequence shown here is derived from an EMBL/GenBank/DDBJ whole genome shotgun (WGS) entry which is preliminary data.</text>
</comment>
<evidence type="ECO:0000313" key="4">
    <source>
        <dbReference type="EMBL" id="KAK2144750.1"/>
    </source>
</evidence>
<dbReference type="AlphaFoldDB" id="A0AAD9J2G9"/>
<comment type="similarity">
    <text evidence="1">Belongs to the TPRG1 family.</text>
</comment>
<protein>
    <recommendedName>
        <fullName evidence="3">HSac2 domain-containing protein</fullName>
    </recommendedName>
</protein>
<feature type="domain" description="HSac2" evidence="3">
    <location>
        <begin position="68"/>
        <end position="223"/>
    </location>
</feature>
<dbReference type="InterPro" id="IPR022158">
    <property type="entry name" value="Inositol_phosphatase"/>
</dbReference>
<evidence type="ECO:0000256" key="1">
    <source>
        <dbReference type="ARBA" id="ARBA00009163"/>
    </source>
</evidence>
<dbReference type="GO" id="GO:0005737">
    <property type="term" value="C:cytoplasm"/>
    <property type="evidence" value="ECO:0007669"/>
    <property type="project" value="TreeGrafter"/>
</dbReference>
<gene>
    <name evidence="4" type="ORF">LSH36_734g02080</name>
</gene>
<keyword evidence="5" id="KW-1185">Reference proteome</keyword>
<feature type="region of interest" description="Disordered" evidence="2">
    <location>
        <begin position="27"/>
        <end position="46"/>
    </location>
</feature>
<sequence length="275" mass="31197">MMEERTQFSNAKLQLSDGDMGRSEMGFKQPSSGVGNHTTTKTGTTSTIRTARIPGKSVSEYAVNSMFSYKDGAFKNAVELTKREIIRSEIDGEMQSSWLLTEIDHWDIEKERIVILCDHTLIIVRFDFIAMCLKDYKRLALHIIDKLQVGDLVYPSKSLMPARKHGGVRLVWNKTENVSLGQKWNPFASDIPYTTFAHHPLIYHEPEKDNPTYNVDHFCDTLIHALNQVYQTKRAGESLLLEQGPVLIESYASLTSMVFNQSNLGFSRERGGVSF</sequence>